<dbReference type="EMBL" id="QWET01000002">
    <property type="protein sequence ID" value="RIH66818.1"/>
    <property type="molecule type" value="Genomic_DNA"/>
</dbReference>
<gene>
    <name evidence="3" type="ORF">D1164_02395</name>
    <name evidence="2" type="ORF">D1164_15345</name>
</gene>
<sequence>MFSQKDKVQIQQRGSRLEVVEGQIENFRKGFPFLKIDDAATTGNGIIQLDEKGIAESGERFEQGMAAGIEPLKFVPASGAASRMFKALFEALEDCKKTDNPDETLIKNASARQFLVNKEKFAFFSDLEKVAGKNDEKKNCRSWIEYLLNEKGLNYGSLPKGLLKFHKYAEGERTPFEEHLVEGAHYAKDNQNVVRLHFTVSPEHLQAFQEILERVKETYEKELNVTFDVSFSQQKPSTDTIAVDLNNEPFREPDGSLLFRPGGHGALIENLNDLDADIIFIKNIDNVVPDHLKEPTIVYKKALAGVLLKFQEIIFRYQKRLNERDAVALESAFLAEAANFLENTLNVKPPENQYYTEKEELYYYLKEKYNRPLRVCGMVKNEGEAGGGPFFSQNPDGTTSLQIVESSQIDPESVQQQNILQNATHFNPVDLVCGVKNYKGEKYNLTEFTDPATGFISKKSKDGKELKAQELPGLWNGAMSNWNTLFVEVPVETFNPVKTVNDLLREQHL</sequence>
<evidence type="ECO:0000313" key="2">
    <source>
        <dbReference type="EMBL" id="RIH64302.1"/>
    </source>
</evidence>
<dbReference type="SUPFAM" id="SSF53448">
    <property type="entry name" value="Nucleotide-diphospho-sugar transferases"/>
    <property type="match status" value="1"/>
</dbReference>
<name>A0A399D0P5_9BACT</name>
<comment type="caution">
    <text evidence="2">The sequence shown here is derived from an EMBL/GenBank/DDBJ whole genome shotgun (WGS) entry which is preliminary data.</text>
</comment>
<reference evidence="2" key="2">
    <citation type="submission" date="2018-08" db="EMBL/GenBank/DDBJ databases">
        <authorList>
            <person name="Ferrada E.E."/>
            <person name="Latorre B.A."/>
        </authorList>
    </citation>
    <scope>NUCLEOTIDE SEQUENCE</scope>
    <source>
        <strain evidence="2">SY21</strain>
    </source>
</reference>
<evidence type="ECO:0000313" key="4">
    <source>
        <dbReference type="Proteomes" id="UP000266441"/>
    </source>
</evidence>
<dbReference type="Pfam" id="PF14134">
    <property type="entry name" value="DUF4301"/>
    <property type="match status" value="1"/>
</dbReference>
<organism evidence="2 4">
    <name type="scientific">Mariniphaga sediminis</name>
    <dbReference type="NCBI Taxonomy" id="1628158"/>
    <lineage>
        <taxon>Bacteria</taxon>
        <taxon>Pseudomonadati</taxon>
        <taxon>Bacteroidota</taxon>
        <taxon>Bacteroidia</taxon>
        <taxon>Marinilabiliales</taxon>
        <taxon>Prolixibacteraceae</taxon>
        <taxon>Mariniphaga</taxon>
    </lineage>
</organism>
<dbReference type="OrthoDB" id="5572060at2"/>
<reference evidence="2 4" key="1">
    <citation type="journal article" date="2015" name="Int. J. Syst. Evol. Microbiol.">
        <title>Mariniphaga sediminis sp. nov., isolated from coastal sediment.</title>
        <authorList>
            <person name="Wang F.Q."/>
            <person name="Shen Q.Y."/>
            <person name="Chen G.J."/>
            <person name="Du Z.J."/>
        </authorList>
    </citation>
    <scope>NUCLEOTIDE SEQUENCE [LARGE SCALE GENOMIC DNA]</scope>
    <source>
        <strain evidence="2 4">SY21</strain>
    </source>
</reference>
<dbReference type="InterPro" id="IPR025393">
    <property type="entry name" value="DUF4301"/>
</dbReference>
<protein>
    <submittedName>
        <fullName evidence="2">DUF4301 family protein</fullName>
    </submittedName>
</protein>
<dbReference type="EMBL" id="QWET01000012">
    <property type="protein sequence ID" value="RIH64302.1"/>
    <property type="molecule type" value="Genomic_DNA"/>
</dbReference>
<accession>A0A399D0P5</accession>
<evidence type="ECO:0000259" key="1">
    <source>
        <dbReference type="Pfam" id="PF14134"/>
    </source>
</evidence>
<proteinExistence type="predicted"/>
<feature type="domain" description="DUF4301" evidence="1">
    <location>
        <begin position="4"/>
        <end position="508"/>
    </location>
</feature>
<dbReference type="InterPro" id="IPR029044">
    <property type="entry name" value="Nucleotide-diphossugar_trans"/>
</dbReference>
<evidence type="ECO:0000313" key="3">
    <source>
        <dbReference type="EMBL" id="RIH66818.1"/>
    </source>
</evidence>
<dbReference type="Proteomes" id="UP000266441">
    <property type="component" value="Unassembled WGS sequence"/>
</dbReference>
<keyword evidence="4" id="KW-1185">Reference proteome</keyword>
<dbReference type="AlphaFoldDB" id="A0A399D0P5"/>